<evidence type="ECO:0000313" key="3">
    <source>
        <dbReference type="Proteomes" id="UP000290975"/>
    </source>
</evidence>
<dbReference type="RefSeq" id="WP_107125968.1">
    <property type="nucleotide sequence ID" value="NZ_BBQY01000020.1"/>
</dbReference>
<dbReference type="AlphaFoldDB" id="A0A401J4P0"/>
<evidence type="ECO:0000313" key="2">
    <source>
        <dbReference type="EMBL" id="GBH31605.1"/>
    </source>
</evidence>
<comment type="caution">
    <text evidence="2">The sequence shown here is derived from an EMBL/GenBank/DDBJ whole genome shotgun (WGS) entry which is preliminary data.</text>
</comment>
<evidence type="ECO:0000256" key="1">
    <source>
        <dbReference type="SAM" id="Phobius"/>
    </source>
</evidence>
<keyword evidence="1" id="KW-0812">Transmembrane</keyword>
<organism evidence="2 3">
    <name type="scientific">Sphingobium xenophagum</name>
    <dbReference type="NCBI Taxonomy" id="121428"/>
    <lineage>
        <taxon>Bacteria</taxon>
        <taxon>Pseudomonadati</taxon>
        <taxon>Pseudomonadota</taxon>
        <taxon>Alphaproteobacteria</taxon>
        <taxon>Sphingomonadales</taxon>
        <taxon>Sphingomonadaceae</taxon>
        <taxon>Sphingobium</taxon>
    </lineage>
</organism>
<reference evidence="2 3" key="1">
    <citation type="submission" date="2014-12" db="EMBL/GenBank/DDBJ databases">
        <title>Whole genome sequencing of Sphingobium xenophagum OW59.</title>
        <authorList>
            <person name="Ohta Y."/>
            <person name="Nishi S."/>
            <person name="Hatada Y."/>
        </authorList>
    </citation>
    <scope>NUCLEOTIDE SEQUENCE [LARGE SCALE GENOMIC DNA]</scope>
    <source>
        <strain evidence="2 3">OW59</strain>
    </source>
</reference>
<keyword evidence="1" id="KW-0472">Membrane</keyword>
<feature type="transmembrane region" description="Helical" evidence="1">
    <location>
        <begin position="65"/>
        <end position="87"/>
    </location>
</feature>
<sequence length="97" mass="10253">MMTLLTLAAILFSASVVLLLGLGDPKRRRSARAGAGHRATVRQLLSLLALLPGMAFLVHGDAAAFLLWLGGAAVAGWVVALALATMSDPKDVRRRDY</sequence>
<proteinExistence type="predicted"/>
<protein>
    <submittedName>
        <fullName evidence="2">Uncharacterized protein</fullName>
    </submittedName>
</protein>
<feature type="transmembrane region" description="Helical" evidence="1">
    <location>
        <begin position="39"/>
        <end position="58"/>
    </location>
</feature>
<keyword evidence="3" id="KW-1185">Reference proteome</keyword>
<dbReference type="Proteomes" id="UP000290975">
    <property type="component" value="Unassembled WGS sequence"/>
</dbReference>
<gene>
    <name evidence="2" type="ORF">MBESOW_P2862</name>
</gene>
<keyword evidence="1" id="KW-1133">Transmembrane helix</keyword>
<accession>A0A401J4P0</accession>
<dbReference type="EMBL" id="BBQY01000020">
    <property type="protein sequence ID" value="GBH31605.1"/>
    <property type="molecule type" value="Genomic_DNA"/>
</dbReference>
<name>A0A401J4P0_SPHXE</name>